<keyword evidence="1" id="KW-0175">Coiled coil</keyword>
<protein>
    <submittedName>
        <fullName evidence="3">Uncharacterized protein</fullName>
    </submittedName>
</protein>
<evidence type="ECO:0000313" key="3">
    <source>
        <dbReference type="EMBL" id="SZX77300.1"/>
    </source>
</evidence>
<reference evidence="3 4" key="1">
    <citation type="submission" date="2016-10" db="EMBL/GenBank/DDBJ databases">
        <authorList>
            <person name="Cai Z."/>
        </authorList>
    </citation>
    <scope>NUCLEOTIDE SEQUENCE [LARGE SCALE GENOMIC DNA]</scope>
</reference>
<feature type="region of interest" description="Disordered" evidence="2">
    <location>
        <begin position="1"/>
        <end position="31"/>
    </location>
</feature>
<proteinExistence type="predicted"/>
<dbReference type="AlphaFoldDB" id="A0A383WIK9"/>
<dbReference type="Proteomes" id="UP000256970">
    <property type="component" value="Unassembled WGS sequence"/>
</dbReference>
<feature type="compositionally biased region" description="Low complexity" evidence="2">
    <location>
        <begin position="119"/>
        <end position="130"/>
    </location>
</feature>
<feature type="region of interest" description="Disordered" evidence="2">
    <location>
        <begin position="117"/>
        <end position="157"/>
    </location>
</feature>
<feature type="compositionally biased region" description="Low complexity" evidence="2">
    <location>
        <begin position="144"/>
        <end position="157"/>
    </location>
</feature>
<sequence length="481" mass="51523">MSATQPHELADCQQHQLDEAATTAGAAEGSSQQDSQQLSTCCCHVEAVKSSEAAGTLSAEAADLQHGHDDHSCTSSSNGGASDAGRALKQQLDSLCSSICTLDSTADKLAQAVQDIHHSSANGSHSSSSSDPLQDAEEAEMAGTSNTDSSSNTSTSSLVLELQQQVATLLAEKQQVEADRQEMAIKQGNYKGTIAQLEGMLTFSERKVKDQLAAMEKLQAQVASLTSELQEARGAATQTPDRCRTAARALQAEADRAADFARNNEARVKKLRQIVQLGARELSELLDFAEQERLTLLEKEAALQQELGQVRHRAEAAETAAGDAAAGAAELDQQLAATKQELSENEARVQQLQEQLAAAQEQVQQLEERGAVLAAERDAAARNLLRAETELNDVGEYSTKLFRQVRFISHMLDKNSALIGKLPDFANLARDLRSFVAANACNWEQRRDREPELSSGKSMSHTASHMADTAAGGSRDVKGKA</sequence>
<feature type="compositionally biased region" description="Low complexity" evidence="2">
    <location>
        <begin position="19"/>
        <end position="31"/>
    </location>
</feature>
<gene>
    <name evidence="3" type="ORF">BQ4739_LOCUS17658</name>
</gene>
<accession>A0A383WIK9</accession>
<feature type="region of interest" description="Disordered" evidence="2">
    <location>
        <begin position="446"/>
        <end position="481"/>
    </location>
</feature>
<organism evidence="3 4">
    <name type="scientific">Tetradesmus obliquus</name>
    <name type="common">Green alga</name>
    <name type="synonym">Acutodesmus obliquus</name>
    <dbReference type="NCBI Taxonomy" id="3088"/>
    <lineage>
        <taxon>Eukaryota</taxon>
        <taxon>Viridiplantae</taxon>
        <taxon>Chlorophyta</taxon>
        <taxon>core chlorophytes</taxon>
        <taxon>Chlorophyceae</taxon>
        <taxon>CS clade</taxon>
        <taxon>Sphaeropleales</taxon>
        <taxon>Scenedesmaceae</taxon>
        <taxon>Tetradesmus</taxon>
    </lineage>
</organism>
<evidence type="ECO:0000256" key="1">
    <source>
        <dbReference type="SAM" id="Coils"/>
    </source>
</evidence>
<feature type="coiled-coil region" evidence="1">
    <location>
        <begin position="159"/>
        <end position="235"/>
    </location>
</feature>
<dbReference type="EMBL" id="FNXT01001281">
    <property type="protein sequence ID" value="SZX77300.1"/>
    <property type="molecule type" value="Genomic_DNA"/>
</dbReference>
<name>A0A383WIK9_TETOB</name>
<feature type="coiled-coil region" evidence="1">
    <location>
        <begin position="279"/>
        <end position="383"/>
    </location>
</feature>
<evidence type="ECO:0000256" key="2">
    <source>
        <dbReference type="SAM" id="MobiDB-lite"/>
    </source>
</evidence>
<keyword evidence="4" id="KW-1185">Reference proteome</keyword>
<evidence type="ECO:0000313" key="4">
    <source>
        <dbReference type="Proteomes" id="UP000256970"/>
    </source>
</evidence>